<evidence type="ECO:0000259" key="1">
    <source>
        <dbReference type="PROSITE" id="PS50011"/>
    </source>
</evidence>
<sequence length="217" mass="24208">MTVYHRNLASFVGYCDDDKSSHTLSWEMRLHIAIDAAQGLECLHHGCNPPIIHRDVKSANILLSEKLDAKIADFGLSKVFPVMTKVMYYNSRKLNEKSDVFSFGIVLLELITSQPAIIKGDEPIHLVDWVSPKLEMRDIESVVDQRLQGDFDVNSVCKALEVAMACTTVTSSQRANMSLVLSELKQCLAMELSRSQERNMSLGEEISTDSMTGPSAR</sequence>
<evidence type="ECO:0000313" key="2">
    <source>
        <dbReference type="EMBL" id="SPD24718.1"/>
    </source>
</evidence>
<proteinExistence type="predicted"/>
<dbReference type="InterPro" id="IPR000719">
    <property type="entry name" value="Prot_kinase_dom"/>
</dbReference>
<protein>
    <recommendedName>
        <fullName evidence="1">Protein kinase domain-containing protein</fullName>
    </recommendedName>
</protein>
<dbReference type="PANTHER" id="PTHR45631">
    <property type="entry name" value="OS07G0107800 PROTEIN-RELATED"/>
    <property type="match status" value="1"/>
</dbReference>
<organism evidence="2">
    <name type="scientific">Fagus sylvatica</name>
    <name type="common">Beechnut</name>
    <dbReference type="NCBI Taxonomy" id="28930"/>
    <lineage>
        <taxon>Eukaryota</taxon>
        <taxon>Viridiplantae</taxon>
        <taxon>Streptophyta</taxon>
        <taxon>Embryophyta</taxon>
        <taxon>Tracheophyta</taxon>
        <taxon>Spermatophyta</taxon>
        <taxon>Magnoliopsida</taxon>
        <taxon>eudicotyledons</taxon>
        <taxon>Gunneridae</taxon>
        <taxon>Pentapetalae</taxon>
        <taxon>rosids</taxon>
        <taxon>fabids</taxon>
        <taxon>Fagales</taxon>
        <taxon>Fagaceae</taxon>
        <taxon>Fagus</taxon>
    </lineage>
</organism>
<dbReference type="InterPro" id="IPR001245">
    <property type="entry name" value="Ser-Thr/Tyr_kinase_cat_dom"/>
</dbReference>
<dbReference type="GO" id="GO:0005524">
    <property type="term" value="F:ATP binding"/>
    <property type="evidence" value="ECO:0007669"/>
    <property type="project" value="InterPro"/>
</dbReference>
<dbReference type="InterPro" id="IPR011009">
    <property type="entry name" value="Kinase-like_dom_sf"/>
</dbReference>
<dbReference type="PROSITE" id="PS50011">
    <property type="entry name" value="PROTEIN_KINASE_DOM"/>
    <property type="match status" value="1"/>
</dbReference>
<gene>
    <name evidence="2" type="ORF">FSB_LOCUS52600</name>
</gene>
<dbReference type="AlphaFoldDB" id="A0A2N9IJT0"/>
<reference evidence="2" key="1">
    <citation type="submission" date="2018-02" db="EMBL/GenBank/DDBJ databases">
        <authorList>
            <person name="Cohen D.B."/>
            <person name="Kent A.D."/>
        </authorList>
    </citation>
    <scope>NUCLEOTIDE SEQUENCE</scope>
</reference>
<dbReference type="PANTHER" id="PTHR45631:SF143">
    <property type="entry name" value="LEUCINE-RICH REPEAT PROTEIN KINASE"/>
    <property type="match status" value="1"/>
</dbReference>
<dbReference type="Pfam" id="PF07714">
    <property type="entry name" value="PK_Tyr_Ser-Thr"/>
    <property type="match status" value="1"/>
</dbReference>
<name>A0A2N9IJT0_FAGSY</name>
<dbReference type="Gene3D" id="1.10.510.10">
    <property type="entry name" value="Transferase(Phosphotransferase) domain 1"/>
    <property type="match status" value="1"/>
</dbReference>
<dbReference type="SMART" id="SM00220">
    <property type="entry name" value="S_TKc"/>
    <property type="match status" value="1"/>
</dbReference>
<dbReference type="SUPFAM" id="SSF56112">
    <property type="entry name" value="Protein kinase-like (PK-like)"/>
    <property type="match status" value="1"/>
</dbReference>
<dbReference type="InterPro" id="IPR008271">
    <property type="entry name" value="Ser/Thr_kinase_AS"/>
</dbReference>
<dbReference type="PROSITE" id="PS00108">
    <property type="entry name" value="PROTEIN_KINASE_ST"/>
    <property type="match status" value="1"/>
</dbReference>
<accession>A0A2N9IJT0</accession>
<feature type="domain" description="Protein kinase" evidence="1">
    <location>
        <begin position="1"/>
        <end position="212"/>
    </location>
</feature>
<dbReference type="EMBL" id="OIVN01005990">
    <property type="protein sequence ID" value="SPD24718.1"/>
    <property type="molecule type" value="Genomic_DNA"/>
</dbReference>
<dbReference type="GO" id="GO:0004672">
    <property type="term" value="F:protein kinase activity"/>
    <property type="evidence" value="ECO:0007669"/>
    <property type="project" value="InterPro"/>
</dbReference>